<gene>
    <name evidence="2" type="ORF">ANE_LOCUS24934</name>
</gene>
<dbReference type="Proteomes" id="UP000489600">
    <property type="component" value="Unassembled WGS sequence"/>
</dbReference>
<reference evidence="2" key="1">
    <citation type="submission" date="2019-07" db="EMBL/GenBank/DDBJ databases">
        <authorList>
            <person name="Dittberner H."/>
        </authorList>
    </citation>
    <scope>NUCLEOTIDE SEQUENCE [LARGE SCALE GENOMIC DNA]</scope>
</reference>
<accession>A0A565CL98</accession>
<dbReference type="AlphaFoldDB" id="A0A565CL98"/>
<dbReference type="PANTHER" id="PTHR33710:SF77">
    <property type="entry name" value="DNASE I-LIKE SUPERFAMILY PROTEIN"/>
    <property type="match status" value="1"/>
</dbReference>
<evidence type="ECO:0000259" key="1">
    <source>
        <dbReference type="Pfam" id="PF03372"/>
    </source>
</evidence>
<evidence type="ECO:0000313" key="2">
    <source>
        <dbReference type="EMBL" id="VVB14490.1"/>
    </source>
</evidence>
<keyword evidence="3" id="KW-1185">Reference proteome</keyword>
<feature type="domain" description="Endonuclease/exonuclease/phosphatase" evidence="1">
    <location>
        <begin position="62"/>
        <end position="185"/>
    </location>
</feature>
<proteinExistence type="predicted"/>
<dbReference type="InterPro" id="IPR005135">
    <property type="entry name" value="Endo/exonuclease/phosphatase"/>
</dbReference>
<dbReference type="GO" id="GO:0003824">
    <property type="term" value="F:catalytic activity"/>
    <property type="evidence" value="ECO:0007669"/>
    <property type="project" value="InterPro"/>
</dbReference>
<comment type="caution">
    <text evidence="2">The sequence shown here is derived from an EMBL/GenBank/DDBJ whole genome shotgun (WGS) entry which is preliminary data.</text>
</comment>
<dbReference type="SUPFAM" id="SSF56219">
    <property type="entry name" value="DNase I-like"/>
    <property type="match status" value="1"/>
</dbReference>
<dbReference type="Pfam" id="PF03372">
    <property type="entry name" value="Exo_endo_phos"/>
    <property type="match status" value="1"/>
</dbReference>
<evidence type="ECO:0000313" key="3">
    <source>
        <dbReference type="Proteomes" id="UP000489600"/>
    </source>
</evidence>
<dbReference type="PANTHER" id="PTHR33710">
    <property type="entry name" value="BNAC02G09200D PROTEIN"/>
    <property type="match status" value="1"/>
</dbReference>
<dbReference type="EMBL" id="CABITT030000008">
    <property type="protein sequence ID" value="VVB14490.1"/>
    <property type="molecule type" value="Genomic_DNA"/>
</dbReference>
<sequence>MINQTLPGWSYEANHSLEVENGRIVVVWEPFLSVVVYLKTPQLMLCGVLNPTTNKAFTVAFIYARNRRFERLPLWNLLKDLAASNIMQNSPWIVMGDFNQVLSLSEVYSLLLSTVCLQGLADLQDCLSISGLFDLSPRGSFFTWTNKSSVNPKARKLDRALVNEKWQDKFLDSNAFFDVPGGSDHSPILVTLANDLGRRKIRFNFFNFFTSHPEYSQLIELAWNCQIIASNPMFSLYQRLRSAKLCCKSLNQQSFSNIQTRTKLAFEKLENIQRQVLLYPSQSLFQEERVARDAWLFLSLAEESFFHQKSRIRWLSMGDANSRFFFRSVQANLSKNLIHFL</sequence>
<dbReference type="Gene3D" id="3.60.10.10">
    <property type="entry name" value="Endonuclease/exonuclease/phosphatase"/>
    <property type="match status" value="1"/>
</dbReference>
<protein>
    <recommendedName>
        <fullName evidence="1">Endonuclease/exonuclease/phosphatase domain-containing protein</fullName>
    </recommendedName>
</protein>
<name>A0A565CL98_9BRAS</name>
<dbReference type="OrthoDB" id="1113332at2759"/>
<dbReference type="InterPro" id="IPR036691">
    <property type="entry name" value="Endo/exonu/phosph_ase_sf"/>
</dbReference>
<organism evidence="2 3">
    <name type="scientific">Arabis nemorensis</name>
    <dbReference type="NCBI Taxonomy" id="586526"/>
    <lineage>
        <taxon>Eukaryota</taxon>
        <taxon>Viridiplantae</taxon>
        <taxon>Streptophyta</taxon>
        <taxon>Embryophyta</taxon>
        <taxon>Tracheophyta</taxon>
        <taxon>Spermatophyta</taxon>
        <taxon>Magnoliopsida</taxon>
        <taxon>eudicotyledons</taxon>
        <taxon>Gunneridae</taxon>
        <taxon>Pentapetalae</taxon>
        <taxon>rosids</taxon>
        <taxon>malvids</taxon>
        <taxon>Brassicales</taxon>
        <taxon>Brassicaceae</taxon>
        <taxon>Arabideae</taxon>
        <taxon>Arabis</taxon>
    </lineage>
</organism>